<dbReference type="InterPro" id="IPR007734">
    <property type="entry name" value="Heparan_SO4_2-O-STrfase"/>
</dbReference>
<protein>
    <submittedName>
        <fullName evidence="9">Oidioi.mRNA.OKI2018_I69.chr2.g6556.t1.cds</fullName>
    </submittedName>
</protein>
<keyword evidence="2" id="KW-0808">Transferase</keyword>
<dbReference type="EMBL" id="OU015567">
    <property type="protein sequence ID" value="CAG5112330.1"/>
    <property type="molecule type" value="Genomic_DNA"/>
</dbReference>
<evidence type="ECO:0000256" key="1">
    <source>
        <dbReference type="ARBA" id="ARBA00004323"/>
    </source>
</evidence>
<keyword evidence="10" id="KW-1185">Reference proteome</keyword>
<evidence type="ECO:0000256" key="5">
    <source>
        <dbReference type="ARBA" id="ARBA00022989"/>
    </source>
</evidence>
<reference evidence="9 10" key="1">
    <citation type="submission" date="2021-04" db="EMBL/GenBank/DDBJ databases">
        <authorList>
            <person name="Bliznina A."/>
        </authorList>
    </citation>
    <scope>NUCLEOTIDE SEQUENCE [LARGE SCALE GENOMIC DNA]</scope>
</reference>
<evidence type="ECO:0000256" key="8">
    <source>
        <dbReference type="ARBA" id="ARBA00023180"/>
    </source>
</evidence>
<keyword evidence="7" id="KW-0472">Membrane</keyword>
<dbReference type="SUPFAM" id="SSF52540">
    <property type="entry name" value="P-loop containing nucleoside triphosphate hydrolases"/>
    <property type="match status" value="1"/>
</dbReference>
<name>A0ABN7T9Z3_OIKDI</name>
<gene>
    <name evidence="9" type="ORF">OKIOD_LOCUS15321</name>
</gene>
<evidence type="ECO:0000313" key="9">
    <source>
        <dbReference type="EMBL" id="CAG5112330.1"/>
    </source>
</evidence>
<evidence type="ECO:0000256" key="2">
    <source>
        <dbReference type="ARBA" id="ARBA00022679"/>
    </source>
</evidence>
<evidence type="ECO:0000256" key="4">
    <source>
        <dbReference type="ARBA" id="ARBA00022968"/>
    </source>
</evidence>
<keyword evidence="3" id="KW-0812">Transmembrane</keyword>
<organism evidence="9 10">
    <name type="scientific">Oikopleura dioica</name>
    <name type="common">Tunicate</name>
    <dbReference type="NCBI Taxonomy" id="34765"/>
    <lineage>
        <taxon>Eukaryota</taxon>
        <taxon>Metazoa</taxon>
        <taxon>Chordata</taxon>
        <taxon>Tunicata</taxon>
        <taxon>Appendicularia</taxon>
        <taxon>Copelata</taxon>
        <taxon>Oikopleuridae</taxon>
        <taxon>Oikopleura</taxon>
    </lineage>
</organism>
<evidence type="ECO:0000313" key="10">
    <source>
        <dbReference type="Proteomes" id="UP001158576"/>
    </source>
</evidence>
<keyword evidence="4" id="KW-0735">Signal-anchor</keyword>
<dbReference type="Proteomes" id="UP001158576">
    <property type="component" value="Chromosome 2"/>
</dbReference>
<dbReference type="Gene3D" id="3.40.50.300">
    <property type="entry name" value="P-loop containing nucleotide triphosphate hydrolases"/>
    <property type="match status" value="1"/>
</dbReference>
<dbReference type="PANTHER" id="PTHR12129:SF15">
    <property type="entry name" value="URONYL 2-SULFOTRANSFERASE"/>
    <property type="match status" value="1"/>
</dbReference>
<keyword evidence="8" id="KW-0325">Glycoprotein</keyword>
<comment type="subcellular location">
    <subcellularLocation>
        <location evidence="1">Golgi apparatus membrane</location>
        <topology evidence="1">Single-pass type II membrane protein</topology>
    </subcellularLocation>
</comment>
<dbReference type="PANTHER" id="PTHR12129">
    <property type="entry name" value="HEPARAN SULFATE 2-O-SULFOTRANSFERASE"/>
    <property type="match status" value="1"/>
</dbReference>
<sequence>MQTWFHEVSRIAPVVILIIYVVQFLETRKLEEIREENFGENQREFEHNLLGQAYQNQAIELPQSQRQEQLQPVVPPVAAEKPWWDVNTKKIKEEPVYQDLFAFEKYNQRPVEESQAKQPVNNFLPKKEPPAFVKNNDFLNNIPKVENNDFSFNKQASLNNLISDAPSKAPGFPPAPQMPVFQSEQIHFRLPKASMFDCPPKNPDCQDGPNAEKKFGVYIRRTHWDTKNVNYMMMKQHHFFNFTEYRIPMPTYLNMVRDPVNRMASAYYFQRYGWGFGSNSSNKFKGSQEDFNRSFDDCVAQQLPECSVPLQVFSKYFCGTSEACNKHQYGSPDDVFKKIAVSAEIAKRNILNEYFFIGLLEHFEDSLFVFENILPDYFRGAIGMTKTKGYEENRKKKSAGKKQATFSNATRSALENGILRDEVDIFKLIQKLFLSVFNSSRRNRSRFLS</sequence>
<proteinExistence type="predicted"/>
<evidence type="ECO:0000256" key="6">
    <source>
        <dbReference type="ARBA" id="ARBA00023034"/>
    </source>
</evidence>
<keyword evidence="6" id="KW-0333">Golgi apparatus</keyword>
<evidence type="ECO:0000256" key="3">
    <source>
        <dbReference type="ARBA" id="ARBA00022692"/>
    </source>
</evidence>
<accession>A0ABN7T9Z3</accession>
<keyword evidence="5" id="KW-1133">Transmembrane helix</keyword>
<evidence type="ECO:0000256" key="7">
    <source>
        <dbReference type="ARBA" id="ARBA00023136"/>
    </source>
</evidence>
<dbReference type="InterPro" id="IPR027417">
    <property type="entry name" value="P-loop_NTPase"/>
</dbReference>